<evidence type="ECO:0000313" key="3">
    <source>
        <dbReference type="Proteomes" id="UP001222325"/>
    </source>
</evidence>
<dbReference type="AlphaFoldDB" id="A0AAD6XNN8"/>
<feature type="region of interest" description="Disordered" evidence="1">
    <location>
        <begin position="172"/>
        <end position="197"/>
    </location>
</feature>
<protein>
    <submittedName>
        <fullName evidence="2">Uncharacterized protein</fullName>
    </submittedName>
</protein>
<keyword evidence="3" id="KW-1185">Reference proteome</keyword>
<name>A0AAD6XNN8_9AGAR</name>
<organism evidence="2 3">
    <name type="scientific">Mycena belliarum</name>
    <dbReference type="NCBI Taxonomy" id="1033014"/>
    <lineage>
        <taxon>Eukaryota</taxon>
        <taxon>Fungi</taxon>
        <taxon>Dikarya</taxon>
        <taxon>Basidiomycota</taxon>
        <taxon>Agaricomycotina</taxon>
        <taxon>Agaricomycetes</taxon>
        <taxon>Agaricomycetidae</taxon>
        <taxon>Agaricales</taxon>
        <taxon>Marasmiineae</taxon>
        <taxon>Mycenaceae</taxon>
        <taxon>Mycena</taxon>
    </lineage>
</organism>
<dbReference type="SUPFAM" id="SSF52047">
    <property type="entry name" value="RNI-like"/>
    <property type="match status" value="1"/>
</dbReference>
<comment type="caution">
    <text evidence="2">The sequence shown here is derived from an EMBL/GenBank/DDBJ whole genome shotgun (WGS) entry which is preliminary data.</text>
</comment>
<sequence length="361" mass="40585">MSSKPPSFFQAAVRHVYLNTTTGRRFGIAQAAKWLQVSSGVVNLCVDGKFPVEFLPALSVMRLRRLAITAPFPPHLTLRHSFLRSVTHLDLVNDHDIEDIEDGETDLRGLAALPALTHLCLSRDLFWRAILPLAECACLRLLVLYLESPSTTPDFLDASQMTDPRLVVTQLPTNSEPTTAPSDYEPSMTVNHPQPDPNEVAAKKPGFPASWLVATDQDLIAEADWHKDPTVTGKNYVMDWQFFRGRRSLQPLLDDKGTVIRKPPAMRVIRRHGITGPVVPVCYIRHTEHHFMLIFTTAGPLENGKKTFYLFIYNGSRTEIDRFKTQFDSVASFLAAWDHFDDDDVDELKELEPGQAIKNAA</sequence>
<evidence type="ECO:0000313" key="2">
    <source>
        <dbReference type="EMBL" id="KAJ7082440.1"/>
    </source>
</evidence>
<dbReference type="Proteomes" id="UP001222325">
    <property type="component" value="Unassembled WGS sequence"/>
</dbReference>
<reference evidence="2" key="1">
    <citation type="submission" date="2023-03" db="EMBL/GenBank/DDBJ databases">
        <title>Massive genome expansion in bonnet fungi (Mycena s.s.) driven by repeated elements and novel gene families across ecological guilds.</title>
        <authorList>
            <consortium name="Lawrence Berkeley National Laboratory"/>
            <person name="Harder C.B."/>
            <person name="Miyauchi S."/>
            <person name="Viragh M."/>
            <person name="Kuo A."/>
            <person name="Thoen E."/>
            <person name="Andreopoulos B."/>
            <person name="Lu D."/>
            <person name="Skrede I."/>
            <person name="Drula E."/>
            <person name="Henrissat B."/>
            <person name="Morin E."/>
            <person name="Kohler A."/>
            <person name="Barry K."/>
            <person name="LaButti K."/>
            <person name="Morin E."/>
            <person name="Salamov A."/>
            <person name="Lipzen A."/>
            <person name="Mereny Z."/>
            <person name="Hegedus B."/>
            <person name="Baldrian P."/>
            <person name="Stursova M."/>
            <person name="Weitz H."/>
            <person name="Taylor A."/>
            <person name="Grigoriev I.V."/>
            <person name="Nagy L.G."/>
            <person name="Martin F."/>
            <person name="Kauserud H."/>
        </authorList>
    </citation>
    <scope>NUCLEOTIDE SEQUENCE</scope>
    <source>
        <strain evidence="2">CBHHK173m</strain>
    </source>
</reference>
<feature type="compositionally biased region" description="Polar residues" evidence="1">
    <location>
        <begin position="172"/>
        <end position="181"/>
    </location>
</feature>
<accession>A0AAD6XNN8</accession>
<evidence type="ECO:0000256" key="1">
    <source>
        <dbReference type="SAM" id="MobiDB-lite"/>
    </source>
</evidence>
<gene>
    <name evidence="2" type="ORF">B0H15DRAFT_993868</name>
</gene>
<proteinExistence type="predicted"/>
<dbReference type="EMBL" id="JARJCN010000045">
    <property type="protein sequence ID" value="KAJ7082440.1"/>
    <property type="molecule type" value="Genomic_DNA"/>
</dbReference>